<organism evidence="1 2">
    <name type="scientific">Akkermansia glycaniphila</name>
    <dbReference type="NCBI Taxonomy" id="1679444"/>
    <lineage>
        <taxon>Bacteria</taxon>
        <taxon>Pseudomonadati</taxon>
        <taxon>Verrucomicrobiota</taxon>
        <taxon>Verrucomicrobiia</taxon>
        <taxon>Verrucomicrobiales</taxon>
        <taxon>Akkermansiaceae</taxon>
        <taxon>Akkermansia</taxon>
    </lineage>
</organism>
<evidence type="ECO:0000313" key="2">
    <source>
        <dbReference type="Proteomes" id="UP000176204"/>
    </source>
</evidence>
<gene>
    <name evidence="1" type="ORF">PYTT_1068</name>
</gene>
<reference evidence="2" key="1">
    <citation type="submission" date="2016-09" db="EMBL/GenBank/DDBJ databases">
        <authorList>
            <person name="Koehorst J."/>
        </authorList>
    </citation>
    <scope>NUCLEOTIDE SEQUENCE [LARGE SCALE GENOMIC DNA]</scope>
</reference>
<dbReference type="Proteomes" id="UP000176204">
    <property type="component" value="Chromosome I"/>
</dbReference>
<sequence length="35" mass="3894">MKKNGTVQQTALYQKNECPKITLTSSDASPKIQEL</sequence>
<proteinExistence type="predicted"/>
<dbReference type="KEGG" id="agl:PYTT_1068"/>
<accession>A0A1H6LF27</accession>
<name>A0A1H6LF27_9BACT</name>
<evidence type="ECO:0000313" key="1">
    <source>
        <dbReference type="EMBL" id="SEH83094.1"/>
    </source>
</evidence>
<keyword evidence="2" id="KW-1185">Reference proteome</keyword>
<protein>
    <submittedName>
        <fullName evidence="1">Uncharacterized protein</fullName>
    </submittedName>
</protein>
<dbReference type="EMBL" id="LT629973">
    <property type="protein sequence ID" value="SEH83094.1"/>
    <property type="molecule type" value="Genomic_DNA"/>
</dbReference>
<dbReference type="STRING" id="1679444.PYTT_1068"/>
<dbReference type="AlphaFoldDB" id="A0A1H6LF27"/>